<feature type="transmembrane region" description="Helical" evidence="1">
    <location>
        <begin position="343"/>
        <end position="361"/>
    </location>
</feature>
<dbReference type="EMBL" id="BAABBQ010000001">
    <property type="protein sequence ID" value="GAA4009589.1"/>
    <property type="molecule type" value="Genomic_DNA"/>
</dbReference>
<reference evidence="3" key="1">
    <citation type="journal article" date="2019" name="Int. J. Syst. Evol. Microbiol.">
        <title>The Global Catalogue of Microorganisms (GCM) 10K type strain sequencing project: providing services to taxonomists for standard genome sequencing and annotation.</title>
        <authorList>
            <consortium name="The Broad Institute Genomics Platform"/>
            <consortium name="The Broad Institute Genome Sequencing Center for Infectious Disease"/>
            <person name="Wu L."/>
            <person name="Ma J."/>
        </authorList>
    </citation>
    <scope>NUCLEOTIDE SEQUENCE [LARGE SCALE GENOMIC DNA]</scope>
    <source>
        <strain evidence="3">JCM 17563</strain>
    </source>
</reference>
<accession>A0ABP7SC66</accession>
<feature type="transmembrane region" description="Helical" evidence="1">
    <location>
        <begin position="190"/>
        <end position="216"/>
    </location>
</feature>
<evidence type="ECO:0000313" key="3">
    <source>
        <dbReference type="Proteomes" id="UP001500235"/>
    </source>
</evidence>
<dbReference type="RefSeq" id="WP_344705634.1">
    <property type="nucleotide sequence ID" value="NZ_BAABBQ010000001.1"/>
</dbReference>
<dbReference type="Proteomes" id="UP001500235">
    <property type="component" value="Unassembled WGS sequence"/>
</dbReference>
<feature type="transmembrane region" description="Helical" evidence="1">
    <location>
        <begin position="397"/>
        <end position="417"/>
    </location>
</feature>
<evidence type="ECO:0000313" key="2">
    <source>
        <dbReference type="EMBL" id="GAA4009589.1"/>
    </source>
</evidence>
<feature type="transmembrane region" description="Helical" evidence="1">
    <location>
        <begin position="132"/>
        <end position="148"/>
    </location>
</feature>
<gene>
    <name evidence="2" type="ORF">GCM10022280_03080</name>
</gene>
<feature type="transmembrane region" description="Helical" evidence="1">
    <location>
        <begin position="12"/>
        <end position="30"/>
    </location>
</feature>
<feature type="transmembrane region" description="Helical" evidence="1">
    <location>
        <begin position="258"/>
        <end position="277"/>
    </location>
</feature>
<evidence type="ECO:0008006" key="4">
    <source>
        <dbReference type="Google" id="ProtNLM"/>
    </source>
</evidence>
<keyword evidence="3" id="KW-1185">Reference proteome</keyword>
<feature type="transmembrane region" description="Helical" evidence="1">
    <location>
        <begin position="108"/>
        <end position="126"/>
    </location>
</feature>
<feature type="transmembrane region" description="Helical" evidence="1">
    <location>
        <begin position="424"/>
        <end position="446"/>
    </location>
</feature>
<organism evidence="2 3">
    <name type="scientific">Sphingomonas swuensis</name>
    <dbReference type="NCBI Taxonomy" id="977800"/>
    <lineage>
        <taxon>Bacteria</taxon>
        <taxon>Pseudomonadati</taxon>
        <taxon>Pseudomonadota</taxon>
        <taxon>Alphaproteobacteria</taxon>
        <taxon>Sphingomonadales</taxon>
        <taxon>Sphingomonadaceae</taxon>
        <taxon>Sphingomonas</taxon>
    </lineage>
</organism>
<keyword evidence="1" id="KW-0812">Transmembrane</keyword>
<proteinExistence type="predicted"/>
<feature type="transmembrane region" description="Helical" evidence="1">
    <location>
        <begin position="373"/>
        <end position="391"/>
    </location>
</feature>
<sequence length="595" mass="65095">MAERLLAWTERHWRLAVLLIWLCACAVFLWQRWGQIQAFGLSDTDDNLRIAQVRAWLHGQSWYDLRQYRFDPAFGGANIHWSRIVDLPIAALITVGRWFMSGAAAEKMAVAVAPMLPYLVLLGALTVTARRLVGPGAFVAALLALYFAGSTNGMFMPTRIDHHGWQLAMLALVIAGLADPDRRRGGLTTGLAAAFSLSIGLEMLIYIALAAAAQVLMWVADPRQRERIATFGIGLAGGCSLGFLLFASNANWLAVCDALSPVWLSDALVGGALLVLLAWKSPKQWPARLALAAAAGLVVAGFHALAWPHCLSRLEGVSPEVERLWLSNVREARPITRHPWRTALAIGSLPAVGLLGWLLLIWHRRRDPERLPATVAVGMVAATAFALLFWQTRAGPAAQLLGTIGCAALVTTLLPYVWNHRNSFVTVLGSTAVILLGSGAAVPVAMRFIHDPEVKPLTERDKLNNRANRLCPTMWAMRPVAMQPKGNVFTFIDLGPRLIAVTHHSALGGPYHRNGQAIADSMNAFRGSPEQARALILKHRSDYLLVCPHMNQATVFRAAAPKGFYAQLENGASFPWLQPIDLGKDSPLKMWRVVR</sequence>
<dbReference type="PROSITE" id="PS51257">
    <property type="entry name" value="PROKAR_LIPOPROTEIN"/>
    <property type="match status" value="1"/>
</dbReference>
<evidence type="ECO:0000256" key="1">
    <source>
        <dbReference type="SAM" id="Phobius"/>
    </source>
</evidence>
<protein>
    <recommendedName>
        <fullName evidence="4">AcrB/AcrD/AcrF family protein</fullName>
    </recommendedName>
</protein>
<name>A0ABP7SC66_9SPHN</name>
<feature type="transmembrane region" description="Helical" evidence="1">
    <location>
        <begin position="289"/>
        <end position="307"/>
    </location>
</feature>
<keyword evidence="1" id="KW-0472">Membrane</keyword>
<comment type="caution">
    <text evidence="2">The sequence shown here is derived from an EMBL/GenBank/DDBJ whole genome shotgun (WGS) entry which is preliminary data.</text>
</comment>
<keyword evidence="1" id="KW-1133">Transmembrane helix</keyword>
<feature type="transmembrane region" description="Helical" evidence="1">
    <location>
        <begin position="228"/>
        <end position="246"/>
    </location>
</feature>